<sequence>MGFSLDQRHIFSITEYPQFGMRFDIFIITLILLFMGTQLFKPNKEHLTIDKFIRSSIKITILIFLFWIAASLYSWPRLGMNPIQFIKETYVVFPALAISMLFLNALKLLKLRDNIANAGFIIVLSLIVSSAFDAVATINKCLNGNPERTQPVYIGEGIEPDWCHVVSTQEFEIFYDSDKNAAIALPADALKRIDFPRAVNPRYEELHNEGTKSP</sequence>
<evidence type="ECO:0000313" key="2">
    <source>
        <dbReference type="EMBL" id="MCO5959786.1"/>
    </source>
</evidence>
<organism evidence="2 3">
    <name type="scientific">Ciceribacter sichuanensis</name>
    <dbReference type="NCBI Taxonomy" id="2949647"/>
    <lineage>
        <taxon>Bacteria</taxon>
        <taxon>Pseudomonadati</taxon>
        <taxon>Pseudomonadota</taxon>
        <taxon>Alphaproteobacteria</taxon>
        <taxon>Hyphomicrobiales</taxon>
        <taxon>Rhizobiaceae</taxon>
        <taxon>Ciceribacter</taxon>
    </lineage>
</organism>
<feature type="transmembrane region" description="Helical" evidence="1">
    <location>
        <begin position="20"/>
        <end position="40"/>
    </location>
</feature>
<comment type="caution">
    <text evidence="2">The sequence shown here is derived from an EMBL/GenBank/DDBJ whole genome shotgun (WGS) entry which is preliminary data.</text>
</comment>
<accession>A0AAJ1C0X4</accession>
<protein>
    <submittedName>
        <fullName evidence="2">Uncharacterized protein</fullName>
    </submittedName>
</protein>
<reference evidence="2" key="1">
    <citation type="submission" date="2022-06" db="EMBL/GenBank/DDBJ databases">
        <authorList>
            <person name="Sun Q."/>
        </authorList>
    </citation>
    <scope>NUCLEOTIDE SEQUENCE</scope>
    <source>
        <strain evidence="2">S101</strain>
    </source>
</reference>
<feature type="transmembrane region" description="Helical" evidence="1">
    <location>
        <begin position="118"/>
        <end position="138"/>
    </location>
</feature>
<gene>
    <name evidence="2" type="ORF">NBH21_23700</name>
</gene>
<feature type="transmembrane region" description="Helical" evidence="1">
    <location>
        <begin position="52"/>
        <end position="70"/>
    </location>
</feature>
<name>A0AAJ1C0X4_9HYPH</name>
<dbReference type="Proteomes" id="UP001155380">
    <property type="component" value="Unassembled WGS sequence"/>
</dbReference>
<keyword evidence="1" id="KW-1133">Transmembrane helix</keyword>
<dbReference type="EMBL" id="JAMXLX010000011">
    <property type="protein sequence ID" value="MCO5959786.1"/>
    <property type="molecule type" value="Genomic_DNA"/>
</dbReference>
<evidence type="ECO:0000256" key="1">
    <source>
        <dbReference type="SAM" id="Phobius"/>
    </source>
</evidence>
<evidence type="ECO:0000313" key="3">
    <source>
        <dbReference type="Proteomes" id="UP001155380"/>
    </source>
</evidence>
<keyword evidence="1" id="KW-0472">Membrane</keyword>
<feature type="transmembrane region" description="Helical" evidence="1">
    <location>
        <begin position="90"/>
        <end position="106"/>
    </location>
</feature>
<keyword evidence="1" id="KW-0812">Transmembrane</keyword>
<proteinExistence type="predicted"/>
<dbReference type="AlphaFoldDB" id="A0AAJ1C0X4"/>